<dbReference type="PROSITE" id="PS50004">
    <property type="entry name" value="C2"/>
    <property type="match status" value="1"/>
</dbReference>
<evidence type="ECO:0000259" key="3">
    <source>
        <dbReference type="PROSITE" id="PS50004"/>
    </source>
</evidence>
<feature type="compositionally biased region" description="Basic and acidic residues" evidence="2">
    <location>
        <begin position="65"/>
        <end position="79"/>
    </location>
</feature>
<reference evidence="4" key="1">
    <citation type="submission" date="2021-02" db="EMBL/GenBank/DDBJ databases">
        <authorList>
            <person name="Palmer J.M."/>
        </authorList>
    </citation>
    <scope>NUCLEOTIDE SEQUENCE</scope>
    <source>
        <strain evidence="4">SCRP734</strain>
    </source>
</reference>
<dbReference type="Pfam" id="PF00168">
    <property type="entry name" value="C2"/>
    <property type="match status" value="1"/>
</dbReference>
<feature type="compositionally biased region" description="Basic and acidic residues" evidence="2">
    <location>
        <begin position="400"/>
        <end position="419"/>
    </location>
</feature>
<feature type="domain" description="C2" evidence="3">
    <location>
        <begin position="151"/>
        <end position="299"/>
    </location>
</feature>
<evidence type="ECO:0000256" key="2">
    <source>
        <dbReference type="SAM" id="MobiDB-lite"/>
    </source>
</evidence>
<feature type="region of interest" description="Disordered" evidence="2">
    <location>
        <begin position="348"/>
        <end position="448"/>
    </location>
</feature>
<dbReference type="SMART" id="SM00333">
    <property type="entry name" value="TUDOR"/>
    <property type="match status" value="1"/>
</dbReference>
<sequence>MAPGRVGKRVRVYWSEEEEWFEGTVQDFEESQGYYVVYDDGDERWESAGRPMLVEGEEEAQTAAHYDELRLRAPDRAPEMMEPPASSPGSNYDDEFQGMKQSEQQETDLRPEQDGADQDGNDFGGEDPDDASDGDQSTADSEMPQTFAKSSNHQRRPAPSAVPVPVTGLLEGQVLRATGLQTSRALAPNAFVRVSFVESGDARAMLQCKETLSTTEIVRGCVNPVWSEELRGEAGFRLELRPRIVPPATKPAWHQLPGAVLFTVFSSSRSDGSSRNEHIGQATVSLRSLLPDLLTTSPFTTRALELRSRSGKRLGRGNASTRSLFLDDGRAESPCLVASFRFIPTHEKREAPPRSLSLDSGRAPAKTASNRSTRQEKARSAKRTAPARTSSSSINRRRFEKQVARDNRSFAKRLEWKEARRTRHSAQAKTQEQKKVTPPQYGARKHGLQAHSGVNRTKFAHQVAAENKAIGRRLQTILGSDEGARNPEKFSRWAAAEPKDSADCDYMDRDKAHAQDKRRQRQVELDFMMEKAQTTYQQQHQLVDEVTELHESVAALKAQVDALNKGVLRLDILNKKDQHVRDCLLRAAVTCASSTAKASPRQIKSSSTTATRSSSSSDQDDGGRSRKKQECELLTQHRERLLAEKLKLSHELKALNEQEIDLDNEMNDQQCKWEHAIATQLFHRQMDKKNAVQAQKAAQEMKRRQKALELSRDEEEHWASYQAHQELAQLQIVNQLLRGQSGEQPRASRSSSTAVSEYLATKIDKQKTKLQQLQAQVERRRSELETVLAGGGNERLRKRVQELQQLVFLCKSQASHVKKAERVAQRKGEQVDLEFQRRLFSEQTETEIVLKR</sequence>
<feature type="region of interest" description="Disordered" evidence="2">
    <location>
        <begin position="595"/>
        <end position="628"/>
    </location>
</feature>
<evidence type="ECO:0000313" key="5">
    <source>
        <dbReference type="Proteomes" id="UP000694044"/>
    </source>
</evidence>
<gene>
    <name evidence="4" type="ORF">PHYPSEUDO_010669</name>
</gene>
<feature type="compositionally biased region" description="Low complexity" evidence="2">
    <location>
        <begin position="605"/>
        <end position="617"/>
    </location>
</feature>
<dbReference type="EMBL" id="JAGDFM010000046">
    <property type="protein sequence ID" value="KAG7389334.1"/>
    <property type="molecule type" value="Genomic_DNA"/>
</dbReference>
<dbReference type="AlphaFoldDB" id="A0A8T1WAQ0"/>
<dbReference type="CDD" id="cd20404">
    <property type="entry name" value="Tudor_Agenet_AtEML-like"/>
    <property type="match status" value="1"/>
</dbReference>
<dbReference type="OrthoDB" id="79171at2759"/>
<dbReference type="Proteomes" id="UP000694044">
    <property type="component" value="Unassembled WGS sequence"/>
</dbReference>
<dbReference type="InterPro" id="IPR002999">
    <property type="entry name" value="Tudor"/>
</dbReference>
<evidence type="ECO:0000313" key="4">
    <source>
        <dbReference type="EMBL" id="KAG7389334.1"/>
    </source>
</evidence>
<proteinExistence type="predicted"/>
<dbReference type="InterPro" id="IPR000008">
    <property type="entry name" value="C2_dom"/>
</dbReference>
<organism evidence="4 5">
    <name type="scientific">Phytophthora pseudosyringae</name>
    <dbReference type="NCBI Taxonomy" id="221518"/>
    <lineage>
        <taxon>Eukaryota</taxon>
        <taxon>Sar</taxon>
        <taxon>Stramenopiles</taxon>
        <taxon>Oomycota</taxon>
        <taxon>Peronosporomycetes</taxon>
        <taxon>Peronosporales</taxon>
        <taxon>Peronosporaceae</taxon>
        <taxon>Phytophthora</taxon>
    </lineage>
</organism>
<feature type="compositionally biased region" description="Polar residues" evidence="2">
    <location>
        <begin position="134"/>
        <end position="151"/>
    </location>
</feature>
<keyword evidence="1" id="KW-0175">Coiled coil</keyword>
<comment type="caution">
    <text evidence="4">The sequence shown here is derived from an EMBL/GenBank/DDBJ whole genome shotgun (WGS) entry which is preliminary data.</text>
</comment>
<accession>A0A8T1WAQ0</accession>
<name>A0A8T1WAQ0_9STRA</name>
<feature type="compositionally biased region" description="Acidic residues" evidence="2">
    <location>
        <begin position="114"/>
        <end position="133"/>
    </location>
</feature>
<keyword evidence="5" id="KW-1185">Reference proteome</keyword>
<protein>
    <recommendedName>
        <fullName evidence="3">C2 domain-containing protein</fullName>
    </recommendedName>
</protein>
<dbReference type="SMART" id="SM00239">
    <property type="entry name" value="C2"/>
    <property type="match status" value="1"/>
</dbReference>
<feature type="coiled-coil region" evidence="1">
    <location>
        <begin position="638"/>
        <end position="714"/>
    </location>
</feature>
<evidence type="ECO:0000256" key="1">
    <source>
        <dbReference type="SAM" id="Coils"/>
    </source>
</evidence>
<feature type="region of interest" description="Disordered" evidence="2">
    <location>
        <begin position="55"/>
        <end position="164"/>
    </location>
</feature>